<comment type="function">
    <text evidence="12">Catalyzes the cyclization of GTP to (8S)-3',8-cyclo-7,8-dihydroguanosine 5'-triphosphate.</text>
</comment>
<dbReference type="SFLD" id="SFLDG01383">
    <property type="entry name" value="cyclic_pyranopterin_phosphate"/>
    <property type="match status" value="1"/>
</dbReference>
<keyword evidence="4 12" id="KW-0479">Metal-binding</keyword>
<keyword evidence="6 12" id="KW-0408">Iron</keyword>
<comment type="catalytic activity">
    <reaction evidence="11 12">
        <text>GTP + AH2 + S-adenosyl-L-methionine = (8S)-3',8-cyclo-7,8-dihydroguanosine 5'-triphosphate + 5'-deoxyadenosine + L-methionine + A + H(+)</text>
        <dbReference type="Rhea" id="RHEA:49576"/>
        <dbReference type="ChEBI" id="CHEBI:13193"/>
        <dbReference type="ChEBI" id="CHEBI:15378"/>
        <dbReference type="ChEBI" id="CHEBI:17319"/>
        <dbReference type="ChEBI" id="CHEBI:17499"/>
        <dbReference type="ChEBI" id="CHEBI:37565"/>
        <dbReference type="ChEBI" id="CHEBI:57844"/>
        <dbReference type="ChEBI" id="CHEBI:59789"/>
        <dbReference type="ChEBI" id="CHEBI:131766"/>
        <dbReference type="EC" id="4.1.99.22"/>
    </reaction>
</comment>
<dbReference type="InterPro" id="IPR006638">
    <property type="entry name" value="Elp3/MiaA/NifB-like_rSAM"/>
</dbReference>
<protein>
    <recommendedName>
        <fullName evidence="1 12">GTP 3',8-cyclase</fullName>
        <ecNumber evidence="1 12">4.1.99.22</ecNumber>
    </recommendedName>
    <alternativeName>
        <fullName evidence="12">Molybdenum cofactor biosynthesis protein A</fullName>
    </alternativeName>
</protein>
<feature type="binding site" evidence="12">
    <location>
        <position position="63"/>
    </location>
    <ligand>
        <name>GTP</name>
        <dbReference type="ChEBI" id="CHEBI:37565"/>
    </ligand>
</feature>
<comment type="subunit">
    <text evidence="12">Monomer and homodimer.</text>
</comment>
<evidence type="ECO:0000256" key="9">
    <source>
        <dbReference type="ARBA" id="ARBA00023150"/>
    </source>
</evidence>
<proteinExistence type="inferred from homology"/>
<evidence type="ECO:0000256" key="10">
    <source>
        <dbReference type="ARBA" id="ARBA00023239"/>
    </source>
</evidence>
<evidence type="ECO:0000256" key="7">
    <source>
        <dbReference type="ARBA" id="ARBA00023014"/>
    </source>
</evidence>
<feature type="binding site" evidence="12">
    <location>
        <position position="21"/>
    </location>
    <ligand>
        <name>[4Fe-4S] cluster</name>
        <dbReference type="ChEBI" id="CHEBI:49883"/>
        <label>1</label>
        <note>4Fe-4S-S-AdoMet</note>
    </ligand>
</feature>
<evidence type="ECO:0000256" key="3">
    <source>
        <dbReference type="ARBA" id="ARBA00022691"/>
    </source>
</evidence>
<dbReference type="UniPathway" id="UPA00344"/>
<accession>F3L4U9</accession>
<organism evidence="13 14">
    <name type="scientific">Aequoribacter fuscus</name>
    <dbReference type="NCBI Taxonomy" id="2518989"/>
    <lineage>
        <taxon>Bacteria</taxon>
        <taxon>Pseudomonadati</taxon>
        <taxon>Pseudomonadota</taxon>
        <taxon>Gammaproteobacteria</taxon>
        <taxon>Cellvibrionales</taxon>
        <taxon>Halieaceae</taxon>
        <taxon>Aequoribacter</taxon>
    </lineage>
</organism>
<dbReference type="GO" id="GO:0061799">
    <property type="term" value="F:cyclic pyranopterin monophosphate synthase activity"/>
    <property type="evidence" value="ECO:0007669"/>
    <property type="project" value="TreeGrafter"/>
</dbReference>
<dbReference type="SFLD" id="SFLDS00029">
    <property type="entry name" value="Radical_SAM"/>
    <property type="match status" value="1"/>
</dbReference>
<dbReference type="SFLD" id="SFLDG01386">
    <property type="entry name" value="main_SPASM_domain-containing"/>
    <property type="match status" value="1"/>
</dbReference>
<dbReference type="InterPro" id="IPR050105">
    <property type="entry name" value="MoCo_biosynth_MoaA/MoaC"/>
</dbReference>
<dbReference type="InterPro" id="IPR058240">
    <property type="entry name" value="rSAM_sf"/>
</dbReference>
<dbReference type="CDD" id="cd21117">
    <property type="entry name" value="Twitch_MoaA"/>
    <property type="match status" value="1"/>
</dbReference>
<dbReference type="InterPro" id="IPR000385">
    <property type="entry name" value="MoaA_NifB_PqqE_Fe-S-bd_CS"/>
</dbReference>
<comment type="caution">
    <text evidence="13">The sequence shown here is derived from an EMBL/GenBank/DDBJ whole genome shotgun (WGS) entry which is preliminary data.</text>
</comment>
<evidence type="ECO:0000256" key="4">
    <source>
        <dbReference type="ARBA" id="ARBA00022723"/>
    </source>
</evidence>
<dbReference type="AlphaFoldDB" id="F3L4U9"/>
<comment type="pathway">
    <text evidence="12">Cofactor biosynthesis; molybdopterin biosynthesis.</text>
</comment>
<evidence type="ECO:0000256" key="6">
    <source>
        <dbReference type="ARBA" id="ARBA00023004"/>
    </source>
</evidence>
<keyword evidence="5 12" id="KW-0547">Nucleotide-binding</keyword>
<keyword evidence="9 12" id="KW-0501">Molybdenum cofactor biosynthesis</keyword>
<evidence type="ECO:0000256" key="2">
    <source>
        <dbReference type="ARBA" id="ARBA00022485"/>
    </source>
</evidence>
<feature type="binding site" evidence="12">
    <location>
        <position position="67"/>
    </location>
    <ligand>
        <name>S-adenosyl-L-methionine</name>
        <dbReference type="ChEBI" id="CHEBI:59789"/>
    </ligand>
</feature>
<dbReference type="PANTHER" id="PTHR22960:SF0">
    <property type="entry name" value="MOLYBDENUM COFACTOR BIOSYNTHESIS PROTEIN 1"/>
    <property type="match status" value="1"/>
</dbReference>
<keyword evidence="3 12" id="KW-0949">S-adenosyl-L-methionine</keyword>
<feature type="binding site" evidence="12">
    <location>
        <position position="94"/>
    </location>
    <ligand>
        <name>GTP</name>
        <dbReference type="ChEBI" id="CHEBI:37565"/>
    </ligand>
</feature>
<feature type="binding site" evidence="12">
    <location>
        <position position="28"/>
    </location>
    <ligand>
        <name>[4Fe-4S] cluster</name>
        <dbReference type="ChEBI" id="CHEBI:49883"/>
        <label>1</label>
        <note>4Fe-4S-S-AdoMet</note>
    </ligand>
</feature>
<dbReference type="GO" id="GO:0006777">
    <property type="term" value="P:Mo-molybdopterin cofactor biosynthetic process"/>
    <property type="evidence" value="ECO:0007669"/>
    <property type="project" value="UniProtKB-UniRule"/>
</dbReference>
<sequence length="329" mass="36535">MLTDQFQRTISYLRLSVTDRCDFRCVYCMAEDMTFLPRKEILSLEELSEIGAAFVELGGKKIRLTGGEPLIRKDFIKLVESLGALAGLEQLAITTNGSQLSSCADKLAAAGVTSLNVSLDSLDAAKFKTITRTGDLTKVLAGIEAAQAAGIKNIRLNSVILQTYNLDDVAALIDFAIDKRIDIAFIEEMPLGEMPEANRAERWLSNETLVQELRSRYDLQDASTSKSDSGPARYQHISGTNTRIGFISPHSHNFCSTCNRIRVTVEGRLLLCLGNEHSLDLRAILRAKDYTRETLKHAIVDALAFKPERHHFYDPEHPQILRFMNATGG</sequence>
<feature type="binding site" evidence="12">
    <location>
        <position position="27"/>
    </location>
    <ligand>
        <name>S-adenosyl-L-methionine</name>
        <dbReference type="ChEBI" id="CHEBI:59789"/>
    </ligand>
</feature>
<dbReference type="SMART" id="SM00729">
    <property type="entry name" value="Elp3"/>
    <property type="match status" value="1"/>
</dbReference>
<feature type="binding site" evidence="12">
    <location>
        <position position="25"/>
    </location>
    <ligand>
        <name>[4Fe-4S] cluster</name>
        <dbReference type="ChEBI" id="CHEBI:49883"/>
        <label>1</label>
        <note>4Fe-4S-S-AdoMet</note>
    </ligand>
</feature>
<keyword evidence="14" id="KW-1185">Reference proteome</keyword>
<gene>
    <name evidence="12" type="primary">moaA</name>
    <name evidence="13" type="ORF">IMCC3088_2727</name>
</gene>
<evidence type="ECO:0000256" key="1">
    <source>
        <dbReference type="ARBA" id="ARBA00012167"/>
    </source>
</evidence>
<dbReference type="GO" id="GO:0051539">
    <property type="term" value="F:4 iron, 4 sulfur cluster binding"/>
    <property type="evidence" value="ECO:0007669"/>
    <property type="project" value="UniProtKB-UniRule"/>
</dbReference>
<dbReference type="GO" id="GO:1904047">
    <property type="term" value="F:S-adenosyl-L-methionine binding"/>
    <property type="evidence" value="ECO:0007669"/>
    <property type="project" value="UniProtKB-UniRule"/>
</dbReference>
<dbReference type="PROSITE" id="PS51918">
    <property type="entry name" value="RADICAL_SAM"/>
    <property type="match status" value="1"/>
</dbReference>
<dbReference type="eggNOG" id="COG2896">
    <property type="taxonomic scope" value="Bacteria"/>
</dbReference>
<comment type="similarity">
    <text evidence="12">Belongs to the radical SAM superfamily. MoaA family.</text>
</comment>
<feature type="binding site" evidence="12">
    <location>
        <position position="118"/>
    </location>
    <ligand>
        <name>S-adenosyl-L-methionine</name>
        <dbReference type="ChEBI" id="CHEBI:59789"/>
    </ligand>
</feature>
<feature type="binding site" evidence="12">
    <location>
        <position position="258"/>
    </location>
    <ligand>
        <name>[4Fe-4S] cluster</name>
        <dbReference type="ChEBI" id="CHEBI:49883"/>
        <label>2</label>
        <note>4Fe-4S-substrate</note>
    </ligand>
</feature>
<keyword evidence="7 12" id="KW-0411">Iron-sulfur</keyword>
<dbReference type="Pfam" id="PF04055">
    <property type="entry name" value="Radical_SAM"/>
    <property type="match status" value="1"/>
</dbReference>
<evidence type="ECO:0000313" key="13">
    <source>
        <dbReference type="EMBL" id="EGG28641.1"/>
    </source>
</evidence>
<comment type="caution">
    <text evidence="12">Lacks conserved residue(s) required for the propagation of feature annotation.</text>
</comment>
<feature type="binding site" evidence="12">
    <location>
        <position position="255"/>
    </location>
    <ligand>
        <name>[4Fe-4S] cluster</name>
        <dbReference type="ChEBI" id="CHEBI:49883"/>
        <label>2</label>
        <note>4Fe-4S-substrate</note>
    </ligand>
</feature>
<dbReference type="EC" id="4.1.99.22" evidence="1 12"/>
<dbReference type="HAMAP" id="MF_01225_B">
    <property type="entry name" value="MoaA_B"/>
    <property type="match status" value="1"/>
</dbReference>
<feature type="binding site" evidence="12">
    <location>
        <position position="14"/>
    </location>
    <ligand>
        <name>GTP</name>
        <dbReference type="ChEBI" id="CHEBI:37565"/>
    </ligand>
</feature>
<dbReference type="RefSeq" id="WP_009576866.1">
    <property type="nucleotide sequence ID" value="NZ_AEIG01000090.1"/>
</dbReference>
<feature type="binding site" evidence="12">
    <location>
        <position position="272"/>
    </location>
    <ligand>
        <name>[4Fe-4S] cluster</name>
        <dbReference type="ChEBI" id="CHEBI:49883"/>
        <label>2</label>
        <note>4Fe-4S-substrate</note>
    </ligand>
</feature>
<evidence type="ECO:0000256" key="12">
    <source>
        <dbReference type="HAMAP-Rule" id="MF_01225"/>
    </source>
</evidence>
<comment type="cofactor">
    <cofactor evidence="12">
        <name>[4Fe-4S] cluster</name>
        <dbReference type="ChEBI" id="CHEBI:49883"/>
    </cofactor>
    <text evidence="12">Binds 2 [4Fe-4S] clusters. Binds 1 [4Fe-4S] cluster coordinated with 3 cysteines and an exchangeable S-adenosyl-L-methionine and 1 [4Fe-4S] cluster coordinated with 3 cysteines and the GTP-derived substrate.</text>
</comment>
<dbReference type="OrthoDB" id="9763993at2"/>
<dbReference type="SUPFAM" id="SSF102114">
    <property type="entry name" value="Radical SAM enzymes"/>
    <property type="match status" value="1"/>
</dbReference>
<evidence type="ECO:0000256" key="11">
    <source>
        <dbReference type="ARBA" id="ARBA00048697"/>
    </source>
</evidence>
<keyword evidence="10 12" id="KW-0456">Lyase</keyword>
<dbReference type="InterPro" id="IPR013785">
    <property type="entry name" value="Aldolase_TIM"/>
</dbReference>
<feature type="binding site" evidence="12">
    <location>
        <begin position="260"/>
        <end position="262"/>
    </location>
    <ligand>
        <name>GTP</name>
        <dbReference type="ChEBI" id="CHEBI:37565"/>
    </ligand>
</feature>
<dbReference type="Pfam" id="PF06463">
    <property type="entry name" value="Mob_synth_C"/>
    <property type="match status" value="1"/>
</dbReference>
<dbReference type="InterPro" id="IPR010505">
    <property type="entry name" value="MoaA_twitch"/>
</dbReference>
<feature type="binding site" evidence="12">
    <location>
        <position position="189"/>
    </location>
    <ligand>
        <name>S-adenosyl-L-methionine</name>
        <dbReference type="ChEBI" id="CHEBI:59789"/>
    </ligand>
</feature>
<keyword evidence="8 12" id="KW-0342">GTP-binding</keyword>
<dbReference type="CDD" id="cd01335">
    <property type="entry name" value="Radical_SAM"/>
    <property type="match status" value="1"/>
</dbReference>
<dbReference type="GO" id="GO:0061798">
    <property type="term" value="F:GTP 3',8'-cyclase activity"/>
    <property type="evidence" value="ECO:0007669"/>
    <property type="project" value="UniProtKB-UniRule"/>
</dbReference>
<dbReference type="InterPro" id="IPR007197">
    <property type="entry name" value="rSAM"/>
</dbReference>
<name>F3L4U9_9GAMM</name>
<dbReference type="PROSITE" id="PS01305">
    <property type="entry name" value="MOAA_NIFB_PQQE"/>
    <property type="match status" value="1"/>
</dbReference>
<keyword evidence="2 12" id="KW-0004">4Fe-4S</keyword>
<dbReference type="InterPro" id="IPR013483">
    <property type="entry name" value="MoaA"/>
</dbReference>
<dbReference type="InterPro" id="IPR040064">
    <property type="entry name" value="MoaA-like"/>
</dbReference>
<evidence type="ECO:0000256" key="5">
    <source>
        <dbReference type="ARBA" id="ARBA00022741"/>
    </source>
</evidence>
<dbReference type="NCBIfam" id="TIGR02666">
    <property type="entry name" value="moaA"/>
    <property type="match status" value="1"/>
</dbReference>
<dbReference type="PANTHER" id="PTHR22960">
    <property type="entry name" value="MOLYBDOPTERIN COFACTOR SYNTHESIS PROTEIN A"/>
    <property type="match status" value="1"/>
</dbReference>
<dbReference type="STRING" id="2518989.IMCC3088_2727"/>
<dbReference type="Gene3D" id="3.20.20.70">
    <property type="entry name" value="Aldolase class I"/>
    <property type="match status" value="1"/>
</dbReference>
<dbReference type="GO" id="GO:0046872">
    <property type="term" value="F:metal ion binding"/>
    <property type="evidence" value="ECO:0007669"/>
    <property type="project" value="UniProtKB-KW"/>
</dbReference>
<dbReference type="SFLD" id="SFLDG01067">
    <property type="entry name" value="SPASM/twitch_domain_containing"/>
    <property type="match status" value="1"/>
</dbReference>
<dbReference type="GO" id="GO:0005525">
    <property type="term" value="F:GTP binding"/>
    <property type="evidence" value="ECO:0007669"/>
    <property type="project" value="UniProtKB-UniRule"/>
</dbReference>
<reference evidence="13 14" key="1">
    <citation type="journal article" date="2011" name="J. Bacteriol.">
        <title>Genome sequence of strain IMCC3088, a proteorhodopsin-containing marine bacterium belonging to the OM60/NOR5 clade.</title>
        <authorList>
            <person name="Jang Y."/>
            <person name="Oh H.M."/>
            <person name="Kang I."/>
            <person name="Lee K."/>
            <person name="Yang S.J."/>
            <person name="Cho J.C."/>
        </authorList>
    </citation>
    <scope>NUCLEOTIDE SEQUENCE [LARGE SCALE GENOMIC DNA]</scope>
    <source>
        <strain evidence="13 14">IMCC3088</strain>
    </source>
</reference>
<dbReference type="EMBL" id="AEIG01000090">
    <property type="protein sequence ID" value="EGG28641.1"/>
    <property type="molecule type" value="Genomic_DNA"/>
</dbReference>
<dbReference type="Proteomes" id="UP000005615">
    <property type="component" value="Unassembled WGS sequence"/>
</dbReference>
<evidence type="ECO:0000313" key="14">
    <source>
        <dbReference type="Proteomes" id="UP000005615"/>
    </source>
</evidence>
<evidence type="ECO:0000256" key="8">
    <source>
        <dbReference type="ARBA" id="ARBA00023134"/>
    </source>
</evidence>